<reference evidence="3" key="1">
    <citation type="submission" date="2016-10" db="EMBL/GenBank/DDBJ databases">
        <authorList>
            <person name="Varghese N."/>
            <person name="Submissions S."/>
        </authorList>
    </citation>
    <scope>NUCLEOTIDE SEQUENCE [LARGE SCALE GENOMIC DNA]</scope>
    <source>
        <strain evidence="3">CGMCC 1.9227</strain>
    </source>
</reference>
<dbReference type="PANTHER" id="PTHR43792">
    <property type="entry name" value="GNAT FAMILY, PUTATIVE (AFU_ORTHOLOGUE AFUA_3G00765)-RELATED-RELATED"/>
    <property type="match status" value="1"/>
</dbReference>
<keyword evidence="3" id="KW-1185">Reference proteome</keyword>
<dbReference type="GO" id="GO:0016747">
    <property type="term" value="F:acyltransferase activity, transferring groups other than amino-acyl groups"/>
    <property type="evidence" value="ECO:0007669"/>
    <property type="project" value="InterPro"/>
</dbReference>
<dbReference type="AlphaFoldDB" id="A0A1I2I2W4"/>
<dbReference type="InterPro" id="IPR000182">
    <property type="entry name" value="GNAT_dom"/>
</dbReference>
<dbReference type="RefSeq" id="WP_091207740.1">
    <property type="nucleotide sequence ID" value="NZ_FONQ01000017.1"/>
</dbReference>
<protein>
    <submittedName>
        <fullName evidence="2">Protein N-acetyltransferase, RimJ/RimL family</fullName>
    </submittedName>
</protein>
<evidence type="ECO:0000313" key="3">
    <source>
        <dbReference type="Proteomes" id="UP000198596"/>
    </source>
</evidence>
<organism evidence="2 3">
    <name type="scientific">Flavobacterium xueshanense</name>
    <dbReference type="NCBI Taxonomy" id="935223"/>
    <lineage>
        <taxon>Bacteria</taxon>
        <taxon>Pseudomonadati</taxon>
        <taxon>Bacteroidota</taxon>
        <taxon>Flavobacteriia</taxon>
        <taxon>Flavobacteriales</taxon>
        <taxon>Flavobacteriaceae</taxon>
        <taxon>Flavobacterium</taxon>
    </lineage>
</organism>
<keyword evidence="2" id="KW-0808">Transferase</keyword>
<dbReference type="STRING" id="935223.SAMN04488131_1172"/>
<dbReference type="PROSITE" id="PS51186">
    <property type="entry name" value="GNAT"/>
    <property type="match status" value="1"/>
</dbReference>
<accession>A0A1I2I2W4</accession>
<evidence type="ECO:0000259" key="1">
    <source>
        <dbReference type="PROSITE" id="PS51186"/>
    </source>
</evidence>
<dbReference type="SUPFAM" id="SSF55729">
    <property type="entry name" value="Acyl-CoA N-acyltransferases (Nat)"/>
    <property type="match status" value="1"/>
</dbReference>
<proteinExistence type="predicted"/>
<sequence length="179" mass="20553">MNTTILKTRRLIIRPIALLDLDYIHELHSLKETDEFNTLGIPSELEETKLLLEKWVFENNKEFATHFTFAVELNTGNQTIGLTGINLGKVKYKNAEVWFKFHKNHWNKGYATESLKEILRFGFEELHLHRIEAGCAVGNIGSIHVLEKTGMIREAHTRKLLPLSSGWSDNYGYAILATD</sequence>
<feature type="domain" description="N-acetyltransferase" evidence="1">
    <location>
        <begin position="11"/>
        <end position="178"/>
    </location>
</feature>
<dbReference type="InterPro" id="IPR016181">
    <property type="entry name" value="Acyl_CoA_acyltransferase"/>
</dbReference>
<dbReference type="Gene3D" id="3.40.630.30">
    <property type="match status" value="1"/>
</dbReference>
<name>A0A1I2I2W4_9FLAO</name>
<dbReference type="PANTHER" id="PTHR43792:SF1">
    <property type="entry name" value="N-ACETYLTRANSFERASE DOMAIN-CONTAINING PROTEIN"/>
    <property type="match status" value="1"/>
</dbReference>
<dbReference type="OrthoDB" id="9811523at2"/>
<dbReference type="Pfam" id="PF13302">
    <property type="entry name" value="Acetyltransf_3"/>
    <property type="match status" value="1"/>
</dbReference>
<dbReference type="EMBL" id="FONQ01000017">
    <property type="protein sequence ID" value="SFF35417.1"/>
    <property type="molecule type" value="Genomic_DNA"/>
</dbReference>
<dbReference type="InterPro" id="IPR051531">
    <property type="entry name" value="N-acetyltransferase"/>
</dbReference>
<dbReference type="Proteomes" id="UP000198596">
    <property type="component" value="Unassembled WGS sequence"/>
</dbReference>
<gene>
    <name evidence="2" type="ORF">SAMN04488131_1172</name>
</gene>
<evidence type="ECO:0000313" key="2">
    <source>
        <dbReference type="EMBL" id="SFF35417.1"/>
    </source>
</evidence>